<reference evidence="2 3" key="2">
    <citation type="submission" date="2018-11" db="EMBL/GenBank/DDBJ databases">
        <authorList>
            <consortium name="Pathogen Informatics"/>
        </authorList>
    </citation>
    <scope>NUCLEOTIDE SEQUENCE [LARGE SCALE GENOMIC DNA]</scope>
</reference>
<dbReference type="InterPro" id="IPR036770">
    <property type="entry name" value="Ankyrin_rpt-contain_sf"/>
</dbReference>
<dbReference type="InterPro" id="IPR047184">
    <property type="entry name" value="KANK1-4"/>
</dbReference>
<protein>
    <submittedName>
        <fullName evidence="4">ANK_REP_REGION domain-containing protein</fullName>
    </submittedName>
</protein>
<keyword evidence="3" id="KW-1185">Reference proteome</keyword>
<sequence>MLAVSHGKMNTTKLLIDCQADLNIQDEEGSTALMCAAEHGHKDIVKLLLTQPDIDASLADCDSSTALSIAVENGHRDIGVLIYAHLNHAHSKASSNKDSAS</sequence>
<dbReference type="OrthoDB" id="5841893at2759"/>
<dbReference type="WBParaSite" id="GPUH_0000823001-mRNA-1">
    <property type="protein sequence ID" value="GPUH_0000823001-mRNA-1"/>
    <property type="gene ID" value="GPUH_0000823001"/>
</dbReference>
<keyword evidence="1" id="KW-0040">ANK repeat</keyword>
<dbReference type="PANTHER" id="PTHR24168:SF21">
    <property type="entry name" value="KANK, ISOFORM D"/>
    <property type="match status" value="1"/>
</dbReference>
<dbReference type="PROSITE" id="PS50088">
    <property type="entry name" value="ANK_REPEAT"/>
    <property type="match status" value="2"/>
</dbReference>
<name>A0A183DHN0_9BILA</name>
<dbReference type="PROSITE" id="PS50297">
    <property type="entry name" value="ANK_REP_REGION"/>
    <property type="match status" value="1"/>
</dbReference>
<accession>A0A183DHN0</accession>
<dbReference type="SMART" id="SM00248">
    <property type="entry name" value="ANK"/>
    <property type="match status" value="3"/>
</dbReference>
<dbReference type="GO" id="GO:0030837">
    <property type="term" value="P:negative regulation of actin filament polymerization"/>
    <property type="evidence" value="ECO:0007669"/>
    <property type="project" value="InterPro"/>
</dbReference>
<dbReference type="AlphaFoldDB" id="A0A183DHN0"/>
<dbReference type="GO" id="GO:0005856">
    <property type="term" value="C:cytoskeleton"/>
    <property type="evidence" value="ECO:0007669"/>
    <property type="project" value="TreeGrafter"/>
</dbReference>
<organism evidence="4">
    <name type="scientific">Gongylonema pulchrum</name>
    <dbReference type="NCBI Taxonomy" id="637853"/>
    <lineage>
        <taxon>Eukaryota</taxon>
        <taxon>Metazoa</taxon>
        <taxon>Ecdysozoa</taxon>
        <taxon>Nematoda</taxon>
        <taxon>Chromadorea</taxon>
        <taxon>Rhabditida</taxon>
        <taxon>Spirurina</taxon>
        <taxon>Spiruromorpha</taxon>
        <taxon>Spiruroidea</taxon>
        <taxon>Gongylonematidae</taxon>
        <taxon>Gongylonema</taxon>
    </lineage>
</organism>
<dbReference type="EMBL" id="UYRT01023352">
    <property type="protein sequence ID" value="VDK61309.1"/>
    <property type="molecule type" value="Genomic_DNA"/>
</dbReference>
<evidence type="ECO:0000313" key="4">
    <source>
        <dbReference type="WBParaSite" id="GPUH_0000823001-mRNA-1"/>
    </source>
</evidence>
<proteinExistence type="predicted"/>
<evidence type="ECO:0000313" key="3">
    <source>
        <dbReference type="Proteomes" id="UP000271098"/>
    </source>
</evidence>
<dbReference type="SUPFAM" id="SSF48403">
    <property type="entry name" value="Ankyrin repeat"/>
    <property type="match status" value="1"/>
</dbReference>
<feature type="repeat" description="ANK" evidence="1">
    <location>
        <begin position="28"/>
        <end position="49"/>
    </location>
</feature>
<dbReference type="Pfam" id="PF12796">
    <property type="entry name" value="Ank_2"/>
    <property type="match status" value="1"/>
</dbReference>
<dbReference type="PANTHER" id="PTHR24168">
    <property type="entry name" value="KN MOTIF AND ANKYRIN REPEAT DOMAIN-CONTAINING"/>
    <property type="match status" value="1"/>
</dbReference>
<evidence type="ECO:0000256" key="1">
    <source>
        <dbReference type="PROSITE-ProRule" id="PRU00023"/>
    </source>
</evidence>
<dbReference type="Gene3D" id="1.25.40.20">
    <property type="entry name" value="Ankyrin repeat-containing domain"/>
    <property type="match status" value="1"/>
</dbReference>
<dbReference type="GO" id="GO:0005737">
    <property type="term" value="C:cytoplasm"/>
    <property type="evidence" value="ECO:0007669"/>
    <property type="project" value="TreeGrafter"/>
</dbReference>
<dbReference type="Proteomes" id="UP000271098">
    <property type="component" value="Unassembled WGS sequence"/>
</dbReference>
<reference evidence="4" key="1">
    <citation type="submission" date="2016-06" db="UniProtKB">
        <authorList>
            <consortium name="WormBaseParasite"/>
        </authorList>
    </citation>
    <scope>IDENTIFICATION</scope>
</reference>
<feature type="repeat" description="ANK" evidence="1">
    <location>
        <begin position="1"/>
        <end position="27"/>
    </location>
</feature>
<dbReference type="InterPro" id="IPR002110">
    <property type="entry name" value="Ankyrin_rpt"/>
</dbReference>
<evidence type="ECO:0000313" key="2">
    <source>
        <dbReference type="EMBL" id="VDK61309.1"/>
    </source>
</evidence>
<gene>
    <name evidence="2" type="ORF">GPUH_LOCUS8220</name>
</gene>